<gene>
    <name evidence="2" type="ORF">HLUCCA11_19720</name>
</gene>
<sequence>MSEAVSVMAVNKNANENASEKENEPNKQKIELLIQKGIRQVEDDIVIAIEDALDKCDYPRNGRDKLEASQFRNLVRVADTTESAEVVKNFLRYQVGREKKWGRGKNSLAERIVGDIDGQLKTYASEISKMAGGADVKRVRMELIRRYLGYGSRRLRFLSSLQEG</sequence>
<evidence type="ECO:0000256" key="1">
    <source>
        <dbReference type="SAM" id="MobiDB-lite"/>
    </source>
</evidence>
<evidence type="ECO:0000313" key="2">
    <source>
        <dbReference type="EMBL" id="KPQ33073.1"/>
    </source>
</evidence>
<protein>
    <submittedName>
        <fullName evidence="2">Uncharacterized protein</fullName>
    </submittedName>
</protein>
<feature type="region of interest" description="Disordered" evidence="1">
    <location>
        <begin position="1"/>
        <end position="25"/>
    </location>
</feature>
<organism evidence="2 3">
    <name type="scientific">Phormidesmis priestleyi Ana</name>
    <dbReference type="NCBI Taxonomy" id="1666911"/>
    <lineage>
        <taxon>Bacteria</taxon>
        <taxon>Bacillati</taxon>
        <taxon>Cyanobacteriota</taxon>
        <taxon>Cyanophyceae</taxon>
        <taxon>Leptolyngbyales</taxon>
        <taxon>Leptolyngbyaceae</taxon>
        <taxon>Phormidesmis</taxon>
    </lineage>
</organism>
<dbReference type="PATRIC" id="fig|1666911.3.peg.2292"/>
<evidence type="ECO:0000313" key="3">
    <source>
        <dbReference type="Proteomes" id="UP000050465"/>
    </source>
</evidence>
<dbReference type="EMBL" id="LJZR01000039">
    <property type="protein sequence ID" value="KPQ33073.1"/>
    <property type="molecule type" value="Genomic_DNA"/>
</dbReference>
<comment type="caution">
    <text evidence="2">The sequence shown here is derived from an EMBL/GenBank/DDBJ whole genome shotgun (WGS) entry which is preliminary data.</text>
</comment>
<dbReference type="Proteomes" id="UP000050465">
    <property type="component" value="Unassembled WGS sequence"/>
</dbReference>
<reference evidence="2 3" key="1">
    <citation type="submission" date="2015-09" db="EMBL/GenBank/DDBJ databases">
        <title>Identification and resolution of microdiversity through metagenomic sequencing of parallel consortia.</title>
        <authorList>
            <person name="Nelson W.C."/>
            <person name="Romine M.F."/>
            <person name="Lindemann S.R."/>
        </authorList>
    </citation>
    <scope>NUCLEOTIDE SEQUENCE [LARGE SCALE GENOMIC DNA]</scope>
    <source>
        <strain evidence="2">Ana</strain>
    </source>
</reference>
<accession>A0A0P8BH80</accession>
<name>A0A0P8BH80_9CYAN</name>
<dbReference type="AlphaFoldDB" id="A0A0P8BH80"/>
<proteinExistence type="predicted"/>
<dbReference type="STRING" id="1666911.HLUCCA11_19720"/>